<dbReference type="GO" id="GO:0005634">
    <property type="term" value="C:nucleus"/>
    <property type="evidence" value="ECO:0007669"/>
    <property type="project" value="UniProtKB-SubCell"/>
</dbReference>
<dbReference type="SUPFAM" id="SSF57701">
    <property type="entry name" value="Zn2/Cys6 DNA-binding domain"/>
    <property type="match status" value="1"/>
</dbReference>
<organism evidence="9 10">
    <name type="scientific">Penicillium camemberti (strain FM 013)</name>
    <dbReference type="NCBI Taxonomy" id="1429867"/>
    <lineage>
        <taxon>Eukaryota</taxon>
        <taxon>Fungi</taxon>
        <taxon>Dikarya</taxon>
        <taxon>Ascomycota</taxon>
        <taxon>Pezizomycotina</taxon>
        <taxon>Eurotiomycetes</taxon>
        <taxon>Eurotiomycetidae</taxon>
        <taxon>Eurotiales</taxon>
        <taxon>Aspergillaceae</taxon>
        <taxon>Penicillium</taxon>
    </lineage>
</organism>
<dbReference type="PROSITE" id="PS00463">
    <property type="entry name" value="ZN2_CY6_FUNGAL_1"/>
    <property type="match status" value="1"/>
</dbReference>
<keyword evidence="4" id="KW-0238">DNA-binding</keyword>
<feature type="compositionally biased region" description="Polar residues" evidence="7">
    <location>
        <begin position="805"/>
        <end position="817"/>
    </location>
</feature>
<feature type="compositionally biased region" description="Polar residues" evidence="7">
    <location>
        <begin position="827"/>
        <end position="836"/>
    </location>
</feature>
<sequence length="900" mass="98987">MAAPPASNFGPESSQYPTEFGQSQMEFMSGESGAAAESTSTGEGNFVPRPKRIACVVCRRRKLRCDGRRPSCGTCSRLGHECSYDEVRKKSGPKRGYVKQLEARLAQVETLLKGQEPEPTRRTSPPQPLENAFTAPIADESILDLPDLSDLGGLGGIGGNMDNSYPTSTAPSAGQSNQMLFPPPSTTQGGGNSQWDLISLGLEEPLPSQDVIDELDALFFEKIYPMMPIIHRPRYYAALNLAPNMRPPICLRYIMWCNAASVSDKYFFLHNHFYQRARKYAEADEMKGFGENIVSVAHCQTWIFIGTYEFRMIYFPRAWLSVGKAARLALMLGLNRLDGVGLDVKQSILPPKDWTEREERRRSFWGAFATDRYSSVGTGWPILIDENDIMTNLPASEEAFTKSKPQRTLHLNDIATGAVSTLAPFACVMVLASLFGRNLVHIHRPQPQDNDHDLNGEFWKRHRSHDNILLHISLSLPDHLRLPSGMSDVNVIFANMSIHTSTICLHQAAIFKAEKNKMPNQITTESKRRCLVAANQISSTMKMISHVDLTSLNPFMSFCLYIAARVFVQYLKSRPEDSSVHSSLQFLVSALNAMKNKNPLTESFLVQLDVDLDGTGIRALDDKQKTNMSAAHSMVQTYCHDNTDCTPFYNIRQTQGIAKEASPQYGTNRGGNQQPMPAGLTTSLPSRNRDSTTQPTAGPVFNGDDTRRYFGTSAQPTGSQMDQAGQPGAIIDMDMDFPTDFGNLSDRNNPPSDHPTPSTLNSSSNTSYSINGADNPSPGSNNQTTNSGYPSQASAASFDKANRNIMPQGNTNPQVTDLGSMAGRLYPNSSDSPSVGTGASGIFSMPSAWDLPTPNPETGNGGFGSLNMETFSESQWAQMLNTQIQSEHGTNTGWDNWRPS</sequence>
<dbReference type="EMBL" id="HG793143">
    <property type="protein sequence ID" value="CRL23572.1"/>
    <property type="molecule type" value="Genomic_DNA"/>
</dbReference>
<evidence type="ECO:0000256" key="5">
    <source>
        <dbReference type="ARBA" id="ARBA00023163"/>
    </source>
</evidence>
<feature type="compositionally biased region" description="Polar residues" evidence="7">
    <location>
        <begin position="163"/>
        <end position="179"/>
    </location>
</feature>
<dbReference type="STRING" id="1429867.A0A0G4PB77"/>
<feature type="region of interest" description="Disordered" evidence="7">
    <location>
        <begin position="662"/>
        <end position="836"/>
    </location>
</feature>
<keyword evidence="10" id="KW-1185">Reference proteome</keyword>
<dbReference type="PANTHER" id="PTHR47338:SF10">
    <property type="entry name" value="TRANSCRIPTION FACTOR DOMAIN-CONTAINING PROTEIN-RELATED"/>
    <property type="match status" value="1"/>
</dbReference>
<feature type="domain" description="Zn(2)-C6 fungal-type" evidence="8">
    <location>
        <begin position="54"/>
        <end position="84"/>
    </location>
</feature>
<evidence type="ECO:0000259" key="8">
    <source>
        <dbReference type="PROSITE" id="PS50048"/>
    </source>
</evidence>
<feature type="compositionally biased region" description="Polar residues" evidence="7">
    <location>
        <begin position="712"/>
        <end position="723"/>
    </location>
</feature>
<feature type="region of interest" description="Disordered" evidence="7">
    <location>
        <begin position="163"/>
        <end position="192"/>
    </location>
</feature>
<evidence type="ECO:0000313" key="9">
    <source>
        <dbReference type="EMBL" id="CRL23572.1"/>
    </source>
</evidence>
<dbReference type="SMART" id="SM00066">
    <property type="entry name" value="GAL4"/>
    <property type="match status" value="1"/>
</dbReference>
<dbReference type="PROSITE" id="PS50048">
    <property type="entry name" value="ZN2_CY6_FUNGAL_2"/>
    <property type="match status" value="1"/>
</dbReference>
<dbReference type="Pfam" id="PF00172">
    <property type="entry name" value="Zn_clus"/>
    <property type="match status" value="1"/>
</dbReference>
<keyword evidence="3" id="KW-0805">Transcription regulation</keyword>
<dbReference type="Proteomes" id="UP000053732">
    <property type="component" value="Unassembled WGS sequence"/>
</dbReference>
<evidence type="ECO:0000256" key="1">
    <source>
        <dbReference type="ARBA" id="ARBA00004123"/>
    </source>
</evidence>
<evidence type="ECO:0000256" key="6">
    <source>
        <dbReference type="ARBA" id="ARBA00023242"/>
    </source>
</evidence>
<dbReference type="CDD" id="cd12148">
    <property type="entry name" value="fungal_TF_MHR"/>
    <property type="match status" value="1"/>
</dbReference>
<dbReference type="GO" id="GO:0008270">
    <property type="term" value="F:zinc ion binding"/>
    <property type="evidence" value="ECO:0007669"/>
    <property type="project" value="InterPro"/>
</dbReference>
<feature type="region of interest" description="Disordered" evidence="7">
    <location>
        <begin position="1"/>
        <end position="45"/>
    </location>
</feature>
<dbReference type="InterPro" id="IPR001138">
    <property type="entry name" value="Zn2Cys6_DnaBD"/>
</dbReference>
<dbReference type="GO" id="GO:0000981">
    <property type="term" value="F:DNA-binding transcription factor activity, RNA polymerase II-specific"/>
    <property type="evidence" value="ECO:0007669"/>
    <property type="project" value="InterPro"/>
</dbReference>
<feature type="compositionally biased region" description="Low complexity" evidence="7">
    <location>
        <begin position="29"/>
        <end position="44"/>
    </location>
</feature>
<dbReference type="AlphaFoldDB" id="A0A0G4PB77"/>
<feature type="compositionally biased region" description="Low complexity" evidence="7">
    <location>
        <begin position="756"/>
        <end position="771"/>
    </location>
</feature>
<protein>
    <submittedName>
        <fullName evidence="9">Fungal transcriptional regulatory protein, N-terminal</fullName>
    </submittedName>
</protein>
<dbReference type="CDD" id="cd00067">
    <property type="entry name" value="GAL4"/>
    <property type="match status" value="1"/>
</dbReference>
<accession>A0A0G4PB77</accession>
<name>A0A0G4PB77_PENC3</name>
<dbReference type="SMART" id="SM00906">
    <property type="entry name" value="Fungal_trans"/>
    <property type="match status" value="1"/>
</dbReference>
<reference evidence="9 10" key="1">
    <citation type="journal article" date="2014" name="Nat. Commun.">
        <title>Multiple recent horizontal transfers of a large genomic region in cheese making fungi.</title>
        <authorList>
            <person name="Cheeseman K."/>
            <person name="Ropars J."/>
            <person name="Renault P."/>
            <person name="Dupont J."/>
            <person name="Gouzy J."/>
            <person name="Branca A."/>
            <person name="Abraham A.L."/>
            <person name="Ceppi M."/>
            <person name="Conseiller E."/>
            <person name="Debuchy R."/>
            <person name="Malagnac F."/>
            <person name="Goarin A."/>
            <person name="Silar P."/>
            <person name="Lacoste S."/>
            <person name="Sallet E."/>
            <person name="Bensimon A."/>
            <person name="Giraud T."/>
            <person name="Brygoo Y."/>
        </authorList>
    </citation>
    <scope>NUCLEOTIDE SEQUENCE [LARGE SCALE GENOMIC DNA]</scope>
    <source>
        <strain evidence="10">FM 013</strain>
    </source>
</reference>
<dbReference type="PANTHER" id="PTHR47338">
    <property type="entry name" value="ZN(II)2CYS6 TRANSCRIPTION FACTOR (EUROFUNG)-RELATED"/>
    <property type="match status" value="1"/>
</dbReference>
<dbReference type="InterPro" id="IPR036864">
    <property type="entry name" value="Zn2-C6_fun-type_DNA-bd_sf"/>
</dbReference>
<dbReference type="GO" id="GO:0003677">
    <property type="term" value="F:DNA binding"/>
    <property type="evidence" value="ECO:0007669"/>
    <property type="project" value="UniProtKB-KW"/>
</dbReference>
<keyword evidence="2" id="KW-0479">Metal-binding</keyword>
<evidence type="ECO:0000256" key="3">
    <source>
        <dbReference type="ARBA" id="ARBA00023015"/>
    </source>
</evidence>
<feature type="compositionally biased region" description="Polar residues" evidence="7">
    <location>
        <begin position="664"/>
        <end position="696"/>
    </location>
</feature>
<gene>
    <name evidence="9" type="ORF">PCAMFM013_S010g000010</name>
</gene>
<keyword evidence="5" id="KW-0804">Transcription</keyword>
<dbReference type="Pfam" id="PF04082">
    <property type="entry name" value="Fungal_trans"/>
    <property type="match status" value="1"/>
</dbReference>
<keyword evidence="6" id="KW-0539">Nucleus</keyword>
<evidence type="ECO:0000256" key="4">
    <source>
        <dbReference type="ARBA" id="ARBA00023125"/>
    </source>
</evidence>
<evidence type="ECO:0000256" key="7">
    <source>
        <dbReference type="SAM" id="MobiDB-lite"/>
    </source>
</evidence>
<comment type="subcellular location">
    <subcellularLocation>
        <location evidence="1">Nucleus</location>
    </subcellularLocation>
</comment>
<dbReference type="Gene3D" id="4.10.240.10">
    <property type="entry name" value="Zn(2)-C6 fungal-type DNA-binding domain"/>
    <property type="match status" value="1"/>
</dbReference>
<feature type="compositionally biased region" description="Polar residues" evidence="7">
    <location>
        <begin position="10"/>
        <end position="26"/>
    </location>
</feature>
<evidence type="ECO:0000256" key="2">
    <source>
        <dbReference type="ARBA" id="ARBA00022723"/>
    </source>
</evidence>
<dbReference type="InterPro" id="IPR007219">
    <property type="entry name" value="XnlR_reg_dom"/>
</dbReference>
<dbReference type="InterPro" id="IPR050815">
    <property type="entry name" value="TF_fung"/>
</dbReference>
<evidence type="ECO:0000313" key="10">
    <source>
        <dbReference type="Proteomes" id="UP000053732"/>
    </source>
</evidence>
<dbReference type="GO" id="GO:0006351">
    <property type="term" value="P:DNA-templated transcription"/>
    <property type="evidence" value="ECO:0007669"/>
    <property type="project" value="InterPro"/>
</dbReference>
<feature type="compositionally biased region" description="Polar residues" evidence="7">
    <location>
        <begin position="772"/>
        <end position="795"/>
    </location>
</feature>
<proteinExistence type="predicted"/>